<dbReference type="STRING" id="1797988.A3I35_02995"/>
<dbReference type="SUPFAM" id="SSF46785">
    <property type="entry name" value="Winged helix' DNA-binding domain"/>
    <property type="match status" value="1"/>
</dbReference>
<comment type="caution">
    <text evidence="2">The sequence shown here is derived from an EMBL/GenBank/DDBJ whole genome shotgun (WGS) entry which is preliminary data.</text>
</comment>
<organism evidence="2 3">
    <name type="scientific">Candidatus Falkowbacteria bacterium RIFCSPLOWO2_02_FULL_45_15</name>
    <dbReference type="NCBI Taxonomy" id="1797988"/>
    <lineage>
        <taxon>Bacteria</taxon>
        <taxon>Candidatus Falkowiibacteriota</taxon>
    </lineage>
</organism>
<evidence type="ECO:0000256" key="1">
    <source>
        <dbReference type="SAM" id="MobiDB-lite"/>
    </source>
</evidence>
<sequence length="554" mass="62633">MVQAKTTNQQKAADPKYRVRKDGYEWIFRPRELIIKSMTNGDIAYRSCYPIDFYWVQNSCQEKITRSAQPILYGDQKRAQAIPSITSILVKVANNWHPPTAEEIKKQGQKKELSKLSGIHQVDLQTLLGVADRICVYPHELLEIILAVAISSQMNMQPPIWLMIIGAPSSSKTELVKLFDSLHDVFAYYVDALTENAFTSGYVPPDGSEPKDLLPLLDNKCLIVKDYTTLFSMREDTIKKILGDLTGIFDKDFSKFSATRGNVRYSSLFSQIGCVTPAIFNKHYRYMNQLGARFLYYKIPQLTKDELNKGFAIANSSNDREATIKAVKNIASACFMQTVDKLPATLKNFKEKDAVTQKMLQHLSVFLAKARSLVMTQQNAFKNDKGDNVSYHEIVDKQEEQPWRALQQLTHLAKALAIARGKDSISHQEIATVRNVAMNSMPIDRAKVLAIFKEKTDTTSKELSNNAGIDQRTAQKLLKELLELGILDMRADADEITGAHKGNRYFPVIEFEDILRNYNNIDVKGGTASNGPDHKNYDKITPEMLNSSPEKILF</sequence>
<reference evidence="2 3" key="1">
    <citation type="journal article" date="2016" name="Nat. Commun.">
        <title>Thousands of microbial genomes shed light on interconnected biogeochemical processes in an aquifer system.</title>
        <authorList>
            <person name="Anantharaman K."/>
            <person name="Brown C.T."/>
            <person name="Hug L.A."/>
            <person name="Sharon I."/>
            <person name="Castelle C.J."/>
            <person name="Probst A.J."/>
            <person name="Thomas B.C."/>
            <person name="Singh A."/>
            <person name="Wilkins M.J."/>
            <person name="Karaoz U."/>
            <person name="Brodie E.L."/>
            <person name="Williams K.H."/>
            <person name="Hubbard S.S."/>
            <person name="Banfield J.F."/>
        </authorList>
    </citation>
    <scope>NUCLEOTIDE SEQUENCE [LARGE SCALE GENOMIC DNA]</scope>
</reference>
<evidence type="ECO:0000313" key="2">
    <source>
        <dbReference type="EMBL" id="OGF19326.1"/>
    </source>
</evidence>
<feature type="region of interest" description="Disordered" evidence="1">
    <location>
        <begin position="525"/>
        <end position="554"/>
    </location>
</feature>
<dbReference type="AlphaFoldDB" id="A0A1F5RY33"/>
<protein>
    <submittedName>
        <fullName evidence="2">Uncharacterized protein</fullName>
    </submittedName>
</protein>
<gene>
    <name evidence="2" type="ORF">A3I35_02995</name>
</gene>
<feature type="compositionally biased region" description="Polar residues" evidence="1">
    <location>
        <begin position="544"/>
        <end position="554"/>
    </location>
</feature>
<accession>A0A1F5RY33</accession>
<dbReference type="Proteomes" id="UP000177878">
    <property type="component" value="Unassembled WGS sequence"/>
</dbReference>
<proteinExistence type="predicted"/>
<dbReference type="InterPro" id="IPR036390">
    <property type="entry name" value="WH_DNA-bd_sf"/>
</dbReference>
<name>A0A1F5RY33_9BACT</name>
<dbReference type="EMBL" id="MFFV01000034">
    <property type="protein sequence ID" value="OGF19326.1"/>
    <property type="molecule type" value="Genomic_DNA"/>
</dbReference>
<evidence type="ECO:0000313" key="3">
    <source>
        <dbReference type="Proteomes" id="UP000177878"/>
    </source>
</evidence>
<feature type="compositionally biased region" description="Basic and acidic residues" evidence="1">
    <location>
        <begin position="532"/>
        <end position="541"/>
    </location>
</feature>